<dbReference type="AlphaFoldDB" id="A0A6J5ZAJ6"/>
<organism evidence="7">
    <name type="scientific">freshwater metagenome</name>
    <dbReference type="NCBI Taxonomy" id="449393"/>
    <lineage>
        <taxon>unclassified sequences</taxon>
        <taxon>metagenomes</taxon>
        <taxon>ecological metagenomes</taxon>
    </lineage>
</organism>
<proteinExistence type="predicted"/>
<evidence type="ECO:0000256" key="5">
    <source>
        <dbReference type="ARBA" id="ARBA00023288"/>
    </source>
</evidence>
<dbReference type="PANTHER" id="PTHR34296">
    <property type="entry name" value="TRANSCRIPTIONAL ACTIVATOR PROTEIN MED"/>
    <property type="match status" value="1"/>
</dbReference>
<protein>
    <submittedName>
        <fullName evidence="7">Unannotated protein</fullName>
    </submittedName>
</protein>
<dbReference type="InterPro" id="IPR050957">
    <property type="entry name" value="BMP_lipoprotein"/>
</dbReference>
<dbReference type="EMBL" id="CAESAM010000036">
    <property type="protein sequence ID" value="CAB4338488.1"/>
    <property type="molecule type" value="Genomic_DNA"/>
</dbReference>
<keyword evidence="2" id="KW-1003">Cell membrane</keyword>
<dbReference type="PANTHER" id="PTHR34296:SF2">
    <property type="entry name" value="ABC TRANSPORTER GUANOSINE-BINDING PROTEIN NUPN"/>
    <property type="match status" value="1"/>
</dbReference>
<keyword evidence="5" id="KW-0449">Lipoprotein</keyword>
<comment type="subcellular location">
    <subcellularLocation>
        <location evidence="1">Cell membrane</location>
    </subcellularLocation>
</comment>
<keyword evidence="4" id="KW-0472">Membrane</keyword>
<dbReference type="Pfam" id="PF02608">
    <property type="entry name" value="Bmp"/>
    <property type="match status" value="1"/>
</dbReference>
<evidence type="ECO:0000256" key="4">
    <source>
        <dbReference type="ARBA" id="ARBA00023136"/>
    </source>
</evidence>
<dbReference type="Gene3D" id="3.40.50.2300">
    <property type="match status" value="2"/>
</dbReference>
<dbReference type="InterPro" id="IPR003760">
    <property type="entry name" value="PnrA-like"/>
</dbReference>
<evidence type="ECO:0000256" key="1">
    <source>
        <dbReference type="ARBA" id="ARBA00004236"/>
    </source>
</evidence>
<evidence type="ECO:0000259" key="6">
    <source>
        <dbReference type="Pfam" id="PF02608"/>
    </source>
</evidence>
<accession>A0A6J5ZAJ6</accession>
<dbReference type="GO" id="GO:0005886">
    <property type="term" value="C:plasma membrane"/>
    <property type="evidence" value="ECO:0007669"/>
    <property type="project" value="UniProtKB-SubCell"/>
</dbReference>
<reference evidence="7" key="1">
    <citation type="submission" date="2020-05" db="EMBL/GenBank/DDBJ databases">
        <authorList>
            <person name="Chiriac C."/>
            <person name="Salcher M."/>
            <person name="Ghai R."/>
            <person name="Kavagutti S V."/>
        </authorList>
    </citation>
    <scope>NUCLEOTIDE SEQUENCE</scope>
</reference>
<evidence type="ECO:0000256" key="3">
    <source>
        <dbReference type="ARBA" id="ARBA00022729"/>
    </source>
</evidence>
<feature type="domain" description="ABC transporter substrate-binding protein PnrA-like" evidence="6">
    <location>
        <begin position="34"/>
        <end position="252"/>
    </location>
</feature>
<keyword evidence="3" id="KW-0732">Signal</keyword>
<name>A0A6J5ZAJ6_9ZZZZ</name>
<evidence type="ECO:0000313" key="7">
    <source>
        <dbReference type="EMBL" id="CAB4338488.1"/>
    </source>
</evidence>
<evidence type="ECO:0000256" key="2">
    <source>
        <dbReference type="ARBA" id="ARBA00022475"/>
    </source>
</evidence>
<sequence>MAKRNFKFISLISAVALILAPLQSATAATLKIAIVYAEGGRGDNGVNDLAAVGLEKAIIKNKLSRLDVREQITNGTLGDRITRVRFLAKNNYKLIICIGAAYADTVKRIANEFPNTQFAIIDDETVALTNVSNLSFANKEAFYAAGAALAAASKSAKISFIADKSDSLAGANLQVFTKGALSINSKVKVSSLLIDQASVDLIKELVENGNDQIFSTWSKSDLVISTVAALNSKSKKALLSGVTPDQFFLNISAGKKNQYLVMKKRYDIAVEQMINAEVADKNILDILDETKGIYGHRYNLKDAGISIALVSGASLPVKVQAITSAIKSGKLKP</sequence>
<gene>
    <name evidence="7" type="ORF">UFOPK4171_00556</name>
</gene>